<dbReference type="EMBL" id="RCMG01000021">
    <property type="protein sequence ID" value="KAG2867693.1"/>
    <property type="molecule type" value="Genomic_DNA"/>
</dbReference>
<dbReference type="GO" id="GO:0007165">
    <property type="term" value="P:signal transduction"/>
    <property type="evidence" value="ECO:0007669"/>
    <property type="project" value="TreeGrafter"/>
</dbReference>
<keyword evidence="3" id="KW-0964">Secreted</keyword>
<dbReference type="Pfam" id="PF20147">
    <property type="entry name" value="Crinkler"/>
    <property type="match status" value="1"/>
</dbReference>
<evidence type="ECO:0000313" key="7">
    <source>
        <dbReference type="EMBL" id="KAG2946608.1"/>
    </source>
</evidence>
<dbReference type="SUPFAM" id="SSF56112">
    <property type="entry name" value="Protein kinase-like (PK-like)"/>
    <property type="match status" value="1"/>
</dbReference>
<evidence type="ECO:0000313" key="8">
    <source>
        <dbReference type="EMBL" id="KAG2988033.1"/>
    </source>
</evidence>
<comment type="subcellular location">
    <subcellularLocation>
        <location evidence="1">Host cell</location>
    </subcellularLocation>
    <subcellularLocation>
        <location evidence="2">Secreted</location>
    </subcellularLocation>
</comment>
<sequence>MVKLFCAIVGVAGSAFEVDIDEAASVSALKEVIWGKIKEKFIHGDKFRSVVASDLKLSLAKKGGAWLQDDDPGVVELEEGRIHPDVQTLIDGDKMKATWKIKDVLDANHLPTPQSRQVHVLVEVPEGVSAPENIRKRKRMEDEDAPDAWIKAIKDEQVAALPATCEDLKEHLKRPLHVKVPVNDRLFQIMLSKNTTGELSSILDKLFEPEPRKTLSDITAGVLRDVIDPLGSGSELATEDTYHHLWDSLIAMLLRLVSNGNFRRNTNASTSTGLYRPDLCFYYKNSNICVFRGEEKASGELQVPVKELHEKLTWRYDAAPYVFGYAAVGLQVCLVAIRKDEMTERGAKVEMIETYDLGDLHGRLSFFLALLNFSTLFRPVVDLIQPLDILEYGTIERGNGVQISFAEDCVVKTYPLSMPSDDIIRNLRELHRQMKKHSVPNVVELKKTNMKKKYVKLAPVGRLSPPENVRQLLTALRDILKALVALHAINMMHRDLRWENVLKYPGEGNKWFLIDFDEGASSPAAKVNHLKAESHAPELLLSSSHTVKVDIWSVGFLLKTSPFQDFPSELESMKAQCLQTCPSSRPTAKSLLDVIESLIEC</sequence>
<dbReference type="AlphaFoldDB" id="A0A8T1DPW2"/>
<dbReference type="VEuPathDB" id="FungiDB:PC110_g10056"/>
<dbReference type="PANTHER" id="PTHR48011:SF4">
    <property type="entry name" value="MITOGEN-ACTIVATED PROTEIN KINASE KINASE KINASE 19"/>
    <property type="match status" value="1"/>
</dbReference>
<dbReference type="Gene3D" id="1.10.510.10">
    <property type="entry name" value="Transferase(Phosphotransferase) domain 1"/>
    <property type="match status" value="1"/>
</dbReference>
<dbReference type="Proteomes" id="UP000735874">
    <property type="component" value="Unassembled WGS sequence"/>
</dbReference>
<dbReference type="InterPro" id="IPR052751">
    <property type="entry name" value="Plant_MAPKKK"/>
</dbReference>
<dbReference type="SMART" id="SM00220">
    <property type="entry name" value="S_TKc"/>
    <property type="match status" value="1"/>
</dbReference>
<dbReference type="GO" id="GO:0005576">
    <property type="term" value="C:extracellular region"/>
    <property type="evidence" value="ECO:0007669"/>
    <property type="project" value="UniProtKB-SubCell"/>
</dbReference>
<evidence type="ECO:0000313" key="6">
    <source>
        <dbReference type="EMBL" id="KAG2941799.1"/>
    </source>
</evidence>
<evidence type="ECO:0000256" key="2">
    <source>
        <dbReference type="ARBA" id="ARBA00004613"/>
    </source>
</evidence>
<dbReference type="EMBL" id="RCML01000161">
    <property type="protein sequence ID" value="KAG2988033.1"/>
    <property type="molecule type" value="Genomic_DNA"/>
</dbReference>
<proteinExistence type="predicted"/>
<dbReference type="PROSITE" id="PS50011">
    <property type="entry name" value="PROTEIN_KINASE_DOM"/>
    <property type="match status" value="1"/>
</dbReference>
<dbReference type="InterPro" id="IPR000719">
    <property type="entry name" value="Prot_kinase_dom"/>
</dbReference>
<dbReference type="GO" id="GO:0004672">
    <property type="term" value="F:protein kinase activity"/>
    <property type="evidence" value="ECO:0007669"/>
    <property type="project" value="InterPro"/>
</dbReference>
<evidence type="ECO:0000313" key="9">
    <source>
        <dbReference type="Proteomes" id="UP000774804"/>
    </source>
</evidence>
<accession>A0A8T1DPW2</accession>
<dbReference type="EMBL" id="RCMK01000153">
    <property type="protein sequence ID" value="KAG2946608.1"/>
    <property type="molecule type" value="Genomic_DNA"/>
</dbReference>
<evidence type="ECO:0000256" key="1">
    <source>
        <dbReference type="ARBA" id="ARBA00004340"/>
    </source>
</evidence>
<comment type="caution">
    <text evidence="6">The sequence shown here is derived from an EMBL/GenBank/DDBJ whole genome shotgun (WGS) entry which is preliminary data.</text>
</comment>
<evidence type="ECO:0000313" key="5">
    <source>
        <dbReference type="EMBL" id="KAG2867693.1"/>
    </source>
</evidence>
<evidence type="ECO:0000256" key="3">
    <source>
        <dbReference type="ARBA" id="ARBA00022525"/>
    </source>
</evidence>
<dbReference type="EMBL" id="RCMI01000023">
    <property type="protein sequence ID" value="KAG2941799.1"/>
    <property type="molecule type" value="Genomic_DNA"/>
</dbReference>
<dbReference type="GO" id="GO:0005524">
    <property type="term" value="F:ATP binding"/>
    <property type="evidence" value="ECO:0007669"/>
    <property type="project" value="InterPro"/>
</dbReference>
<dbReference type="Proteomes" id="UP000697107">
    <property type="component" value="Unassembled WGS sequence"/>
</dbReference>
<dbReference type="InterPro" id="IPR011009">
    <property type="entry name" value="Kinase-like_dom_sf"/>
</dbReference>
<dbReference type="InterPro" id="IPR045379">
    <property type="entry name" value="Crinkler_N"/>
</dbReference>
<feature type="domain" description="Protein kinase" evidence="4">
    <location>
        <begin position="355"/>
        <end position="601"/>
    </location>
</feature>
<gene>
    <name evidence="5" type="ORF">PC113_g1738</name>
    <name evidence="6" type="ORF">PC115_g1744</name>
    <name evidence="7" type="ORF">PC117_g7490</name>
    <name evidence="8" type="ORF">PC118_g6987</name>
</gene>
<dbReference type="Proteomes" id="UP000736787">
    <property type="component" value="Unassembled WGS sequence"/>
</dbReference>
<evidence type="ECO:0000259" key="4">
    <source>
        <dbReference type="PROSITE" id="PS50011"/>
    </source>
</evidence>
<dbReference type="GO" id="GO:0043657">
    <property type="term" value="C:host cell"/>
    <property type="evidence" value="ECO:0007669"/>
    <property type="project" value="UniProtKB-SubCell"/>
</dbReference>
<reference evidence="6" key="1">
    <citation type="submission" date="2018-10" db="EMBL/GenBank/DDBJ databases">
        <title>Effector identification in a new, highly contiguous assembly of the strawberry crown rot pathogen Phytophthora cactorum.</title>
        <authorList>
            <person name="Armitage A.D."/>
            <person name="Nellist C.F."/>
            <person name="Bates H."/>
            <person name="Vickerstaff R.J."/>
            <person name="Harrison R.J."/>
        </authorList>
    </citation>
    <scope>NUCLEOTIDE SEQUENCE</scope>
    <source>
        <strain evidence="5">15-7</strain>
        <strain evidence="6">4032</strain>
        <strain evidence="7">4040</strain>
        <strain evidence="8">P415</strain>
    </source>
</reference>
<protein>
    <recommendedName>
        <fullName evidence="4">Protein kinase domain-containing protein</fullName>
    </recommendedName>
</protein>
<dbReference type="Proteomes" id="UP000774804">
    <property type="component" value="Unassembled WGS sequence"/>
</dbReference>
<organism evidence="6 9">
    <name type="scientific">Phytophthora cactorum</name>
    <dbReference type="NCBI Taxonomy" id="29920"/>
    <lineage>
        <taxon>Eukaryota</taxon>
        <taxon>Sar</taxon>
        <taxon>Stramenopiles</taxon>
        <taxon>Oomycota</taxon>
        <taxon>Peronosporomycetes</taxon>
        <taxon>Peronosporales</taxon>
        <taxon>Peronosporaceae</taxon>
        <taxon>Phytophthora</taxon>
    </lineage>
</organism>
<name>A0A8T1DPW2_9STRA</name>
<dbReference type="PANTHER" id="PTHR48011">
    <property type="entry name" value="CCR4-NOT TRANSCRIPTIONAL COMPLEX SUBUNIT CAF120-RELATED"/>
    <property type="match status" value="1"/>
</dbReference>
<dbReference type="Pfam" id="PF00069">
    <property type="entry name" value="Pkinase"/>
    <property type="match status" value="1"/>
</dbReference>